<dbReference type="PROSITE" id="PS51078">
    <property type="entry name" value="ICLR_ED"/>
    <property type="match status" value="1"/>
</dbReference>
<feature type="domain" description="IclR-ED" evidence="5">
    <location>
        <begin position="79"/>
        <end position="261"/>
    </location>
</feature>
<keyword evidence="3" id="KW-0804">Transcription</keyword>
<dbReference type="InterPro" id="IPR050707">
    <property type="entry name" value="HTH_MetabolicPath_Reg"/>
</dbReference>
<dbReference type="GO" id="GO:0003700">
    <property type="term" value="F:DNA-binding transcription factor activity"/>
    <property type="evidence" value="ECO:0007669"/>
    <property type="project" value="TreeGrafter"/>
</dbReference>
<dbReference type="PANTHER" id="PTHR30136">
    <property type="entry name" value="HELIX-TURN-HELIX TRANSCRIPTIONAL REGULATOR, ICLR FAMILY"/>
    <property type="match status" value="1"/>
</dbReference>
<dbReference type="GO" id="GO:0003677">
    <property type="term" value="F:DNA binding"/>
    <property type="evidence" value="ECO:0007669"/>
    <property type="project" value="UniProtKB-KW"/>
</dbReference>
<dbReference type="SMART" id="SM00346">
    <property type="entry name" value="HTH_ICLR"/>
    <property type="match status" value="1"/>
</dbReference>
<dbReference type="GO" id="GO:0045892">
    <property type="term" value="P:negative regulation of DNA-templated transcription"/>
    <property type="evidence" value="ECO:0007669"/>
    <property type="project" value="TreeGrafter"/>
</dbReference>
<dbReference type="InterPro" id="IPR036388">
    <property type="entry name" value="WH-like_DNA-bd_sf"/>
</dbReference>
<dbReference type="EMBL" id="JACCBA010000001">
    <property type="protein sequence ID" value="NYD47621.1"/>
    <property type="molecule type" value="Genomic_DNA"/>
</dbReference>
<dbReference type="Pfam" id="PF09339">
    <property type="entry name" value="HTH_IclR"/>
    <property type="match status" value="1"/>
</dbReference>
<dbReference type="Proteomes" id="UP000529783">
    <property type="component" value="Unassembled WGS sequence"/>
</dbReference>
<evidence type="ECO:0000313" key="7">
    <source>
        <dbReference type="Proteomes" id="UP000529783"/>
    </source>
</evidence>
<dbReference type="InterPro" id="IPR029016">
    <property type="entry name" value="GAF-like_dom_sf"/>
</dbReference>
<evidence type="ECO:0000256" key="1">
    <source>
        <dbReference type="ARBA" id="ARBA00023015"/>
    </source>
</evidence>
<organism evidence="6 7">
    <name type="scientific">Actinomadura luteofluorescens</name>
    <dbReference type="NCBI Taxonomy" id="46163"/>
    <lineage>
        <taxon>Bacteria</taxon>
        <taxon>Bacillati</taxon>
        <taxon>Actinomycetota</taxon>
        <taxon>Actinomycetes</taxon>
        <taxon>Streptosporangiales</taxon>
        <taxon>Thermomonosporaceae</taxon>
        <taxon>Actinomadura</taxon>
    </lineage>
</organism>
<reference evidence="6 7" key="1">
    <citation type="submission" date="2020-07" db="EMBL/GenBank/DDBJ databases">
        <title>Sequencing the genomes of 1000 actinobacteria strains.</title>
        <authorList>
            <person name="Klenk H.-P."/>
        </authorList>
    </citation>
    <scope>NUCLEOTIDE SEQUENCE [LARGE SCALE GENOMIC DNA]</scope>
    <source>
        <strain evidence="6 7">DSM 40398</strain>
    </source>
</reference>
<evidence type="ECO:0000256" key="2">
    <source>
        <dbReference type="ARBA" id="ARBA00023125"/>
    </source>
</evidence>
<keyword evidence="1" id="KW-0805">Transcription regulation</keyword>
<keyword evidence="2 6" id="KW-0238">DNA-binding</keyword>
<proteinExistence type="predicted"/>
<accession>A0A7Y9EH08</accession>
<evidence type="ECO:0000259" key="5">
    <source>
        <dbReference type="PROSITE" id="PS51078"/>
    </source>
</evidence>
<dbReference type="SUPFAM" id="SSF46785">
    <property type="entry name" value="Winged helix' DNA-binding domain"/>
    <property type="match status" value="1"/>
</dbReference>
<sequence length="261" mass="27952">MASDDQEGPGVDPKNVVVSVLKACQLMESFTRERPNLTLADLTAATGMNKTTVHRLAATLIQAGWLTRGEGATYRLTMRPFRVGAVALAELSLRSEAVPFLRGLADRFGDTAYLMIPGPDGAVCVDIFQGNNPVRVNTVGVGTVLPYHTAAGPVVMLAFSAELRERWLARTLDQYTSHTLVDAATLEERLEKIARDGYAISEEDYLYGVGAVAAPVFDAQGELAATLSLGGVNDGFRGSRLLEIIEGVTSSARELSSRLGH</sequence>
<dbReference type="PANTHER" id="PTHR30136:SF24">
    <property type="entry name" value="HTH-TYPE TRANSCRIPTIONAL REPRESSOR ALLR"/>
    <property type="match status" value="1"/>
</dbReference>
<dbReference type="SUPFAM" id="SSF55781">
    <property type="entry name" value="GAF domain-like"/>
    <property type="match status" value="1"/>
</dbReference>
<feature type="domain" description="HTH iclR-type" evidence="4">
    <location>
        <begin position="17"/>
        <end position="78"/>
    </location>
</feature>
<comment type="caution">
    <text evidence="6">The sequence shown here is derived from an EMBL/GenBank/DDBJ whole genome shotgun (WGS) entry which is preliminary data.</text>
</comment>
<name>A0A7Y9EH08_9ACTN</name>
<dbReference type="Gene3D" id="1.10.10.10">
    <property type="entry name" value="Winged helix-like DNA-binding domain superfamily/Winged helix DNA-binding domain"/>
    <property type="match status" value="1"/>
</dbReference>
<dbReference type="InterPro" id="IPR036390">
    <property type="entry name" value="WH_DNA-bd_sf"/>
</dbReference>
<dbReference type="Pfam" id="PF01614">
    <property type="entry name" value="IclR_C"/>
    <property type="match status" value="1"/>
</dbReference>
<gene>
    <name evidence="6" type="ORF">BJY14_003604</name>
</gene>
<dbReference type="InterPro" id="IPR014757">
    <property type="entry name" value="Tscrpt_reg_IclR_C"/>
</dbReference>
<evidence type="ECO:0000313" key="6">
    <source>
        <dbReference type="EMBL" id="NYD47621.1"/>
    </source>
</evidence>
<protein>
    <submittedName>
        <fullName evidence="6">DNA-binding IclR family transcriptional regulator</fullName>
    </submittedName>
</protein>
<dbReference type="AlphaFoldDB" id="A0A7Y9EH08"/>
<dbReference type="RefSeq" id="WP_179844671.1">
    <property type="nucleotide sequence ID" value="NZ_BAAASW010000014.1"/>
</dbReference>
<evidence type="ECO:0000256" key="3">
    <source>
        <dbReference type="ARBA" id="ARBA00023163"/>
    </source>
</evidence>
<evidence type="ECO:0000259" key="4">
    <source>
        <dbReference type="PROSITE" id="PS51077"/>
    </source>
</evidence>
<dbReference type="PROSITE" id="PS51077">
    <property type="entry name" value="HTH_ICLR"/>
    <property type="match status" value="1"/>
</dbReference>
<dbReference type="InterPro" id="IPR005471">
    <property type="entry name" value="Tscrpt_reg_IclR_N"/>
</dbReference>
<keyword evidence="7" id="KW-1185">Reference proteome</keyword>
<dbReference type="Gene3D" id="3.30.450.40">
    <property type="match status" value="1"/>
</dbReference>